<dbReference type="PROSITE" id="PS51186">
    <property type="entry name" value="GNAT"/>
    <property type="match status" value="1"/>
</dbReference>
<proteinExistence type="predicted"/>
<evidence type="ECO:0000259" key="1">
    <source>
        <dbReference type="PROSITE" id="PS51186"/>
    </source>
</evidence>
<dbReference type="CDD" id="cd04301">
    <property type="entry name" value="NAT_SF"/>
    <property type="match status" value="1"/>
</dbReference>
<evidence type="ECO:0000313" key="3">
    <source>
        <dbReference type="Proteomes" id="UP000460549"/>
    </source>
</evidence>
<comment type="caution">
    <text evidence="2">The sequence shown here is derived from an EMBL/GenBank/DDBJ whole genome shotgun (WGS) entry which is preliminary data.</text>
</comment>
<reference evidence="2 3" key="1">
    <citation type="submission" date="2019-08" db="EMBL/GenBank/DDBJ databases">
        <title>In-depth cultivation of the pig gut microbiome towards novel bacterial diversity and tailored functional studies.</title>
        <authorList>
            <person name="Wylensek D."/>
            <person name="Hitch T.C.A."/>
            <person name="Clavel T."/>
        </authorList>
    </citation>
    <scope>NUCLEOTIDE SEQUENCE [LARGE SCALE GENOMIC DNA]</scope>
    <source>
        <strain evidence="2 3">NM-380-WT-3C1</strain>
    </source>
</reference>
<name>A0A7X2PBS7_9SPIO</name>
<sequence length="144" mass="16914">MKIDFASYLDIDSWMILVDKVKDLFPGLVMDEHRKTVIEFIERKEAICAKDEEKIVGTLLFSKELNMICFLAVDPSYRRKHIAKEMIEYMLPLLDRNREVIVTTYREGDSKGFSARAFYKNIGFKEGKLTEEFGYPVQEFLLKL</sequence>
<dbReference type="AlphaFoldDB" id="A0A7X2PBS7"/>
<dbReference type="InterPro" id="IPR016181">
    <property type="entry name" value="Acyl_CoA_acyltransferase"/>
</dbReference>
<dbReference type="Gene3D" id="3.40.630.30">
    <property type="match status" value="1"/>
</dbReference>
<organism evidence="2 3">
    <name type="scientific">Bullifex porci</name>
    <dbReference type="NCBI Taxonomy" id="2606638"/>
    <lineage>
        <taxon>Bacteria</taxon>
        <taxon>Pseudomonadati</taxon>
        <taxon>Spirochaetota</taxon>
        <taxon>Spirochaetia</taxon>
        <taxon>Spirochaetales</taxon>
        <taxon>Spirochaetaceae</taxon>
        <taxon>Bullifex</taxon>
    </lineage>
</organism>
<feature type="domain" description="N-acetyltransferase" evidence="1">
    <location>
        <begin position="3"/>
        <end position="144"/>
    </location>
</feature>
<dbReference type="Pfam" id="PF13508">
    <property type="entry name" value="Acetyltransf_7"/>
    <property type="match status" value="1"/>
</dbReference>
<accession>A0A7X2PBS7</accession>
<dbReference type="InterPro" id="IPR000182">
    <property type="entry name" value="GNAT_dom"/>
</dbReference>
<keyword evidence="3" id="KW-1185">Reference proteome</keyword>
<dbReference type="Proteomes" id="UP000460549">
    <property type="component" value="Unassembled WGS sequence"/>
</dbReference>
<dbReference type="SUPFAM" id="SSF55729">
    <property type="entry name" value="Acyl-CoA N-acyltransferases (Nat)"/>
    <property type="match status" value="1"/>
</dbReference>
<protein>
    <submittedName>
        <fullName evidence="2">GNAT family N-acetyltransferase</fullName>
    </submittedName>
</protein>
<keyword evidence="2" id="KW-0808">Transferase</keyword>
<dbReference type="RefSeq" id="WP_154424783.1">
    <property type="nucleotide sequence ID" value="NZ_VUNN01000004.1"/>
</dbReference>
<dbReference type="GO" id="GO:0016747">
    <property type="term" value="F:acyltransferase activity, transferring groups other than amino-acyl groups"/>
    <property type="evidence" value="ECO:0007669"/>
    <property type="project" value="InterPro"/>
</dbReference>
<dbReference type="EMBL" id="VUNN01000004">
    <property type="protein sequence ID" value="MSU05882.1"/>
    <property type="molecule type" value="Genomic_DNA"/>
</dbReference>
<gene>
    <name evidence="2" type="ORF">FYJ80_03690</name>
</gene>
<evidence type="ECO:0000313" key="2">
    <source>
        <dbReference type="EMBL" id="MSU05882.1"/>
    </source>
</evidence>